<evidence type="ECO:0000313" key="2">
    <source>
        <dbReference type="Proteomes" id="UP001279734"/>
    </source>
</evidence>
<reference evidence="1" key="1">
    <citation type="submission" date="2023-05" db="EMBL/GenBank/DDBJ databases">
        <title>Nepenthes gracilis genome sequencing.</title>
        <authorList>
            <person name="Fukushima K."/>
        </authorList>
    </citation>
    <scope>NUCLEOTIDE SEQUENCE</scope>
    <source>
        <strain evidence="1">SING2019-196</strain>
    </source>
</reference>
<name>A0AAD3SB79_NEPGR</name>
<evidence type="ECO:0000313" key="1">
    <source>
        <dbReference type="EMBL" id="GMH07551.1"/>
    </source>
</evidence>
<proteinExistence type="predicted"/>
<organism evidence="1 2">
    <name type="scientific">Nepenthes gracilis</name>
    <name type="common">Slender pitcher plant</name>
    <dbReference type="NCBI Taxonomy" id="150966"/>
    <lineage>
        <taxon>Eukaryota</taxon>
        <taxon>Viridiplantae</taxon>
        <taxon>Streptophyta</taxon>
        <taxon>Embryophyta</taxon>
        <taxon>Tracheophyta</taxon>
        <taxon>Spermatophyta</taxon>
        <taxon>Magnoliopsida</taxon>
        <taxon>eudicotyledons</taxon>
        <taxon>Gunneridae</taxon>
        <taxon>Pentapetalae</taxon>
        <taxon>Caryophyllales</taxon>
        <taxon>Nepenthaceae</taxon>
        <taxon>Nepenthes</taxon>
    </lineage>
</organism>
<keyword evidence="2" id="KW-1185">Reference proteome</keyword>
<dbReference type="EMBL" id="BSYO01000007">
    <property type="protein sequence ID" value="GMH07551.1"/>
    <property type="molecule type" value="Genomic_DNA"/>
</dbReference>
<accession>A0AAD3SB79</accession>
<gene>
    <name evidence="1" type="ORF">Nepgr_009391</name>
</gene>
<sequence length="90" mass="9761">MAIDWLIDPLGGILKGALLPIFPRWLLLPPLVLGTSYGAGKDIGGLEFCSRIVVGCNFDAESAPEVVVVCCTSFRGLCYFNRRHCSCLDV</sequence>
<dbReference type="Proteomes" id="UP001279734">
    <property type="component" value="Unassembled WGS sequence"/>
</dbReference>
<dbReference type="AlphaFoldDB" id="A0AAD3SB79"/>
<protein>
    <submittedName>
        <fullName evidence="1">Uncharacterized protein</fullName>
    </submittedName>
</protein>
<comment type="caution">
    <text evidence="1">The sequence shown here is derived from an EMBL/GenBank/DDBJ whole genome shotgun (WGS) entry which is preliminary data.</text>
</comment>